<evidence type="ECO:0000259" key="2">
    <source>
        <dbReference type="PROSITE" id="PS50076"/>
    </source>
</evidence>
<dbReference type="Pfam" id="PF19432">
    <property type="entry name" value="RME-8_N"/>
    <property type="match status" value="1"/>
</dbReference>
<sequence length="2190" mass="249364">TVIILPSGNSCLLTPPSIMAAPSPMEPLKMTLVGHVTMMPIKDNQDVACFLVTKHSWKGKYKRIFSIGSMGITTYNPTTLEVTNKWEYSDFISVQPTNRNQLGLHEFSITMRKERKVDNMKFSSEYRAHLLTEALKYRNQFAEKPKEILRYQAYKHHWSDTRLPVVLEVTPYSLDQLDPATNMVLASYCYKDFEGILTMKDYPNGFVVVCGGFGRLHLFASQHMEEIKKKLLESAMNNLGISIKVLKEPIKLDDFIAQRLGKFSGDEHITSVSEFTVHKYSSRHIDPQRRTLCLSDTCLLERDPQTYNICTLRPLSDIFALIRDNENPQLFTVQYLNGQIRSYTATDRDSLLASLLDGVRASGNRDVHVRMYAVSRGKRLAPFNLPVDEEDITLLEWTATTLQLHIYRMMNNYLQGLFTENKDKIILGALNALVNKDLEANSEIEAQFHSLRRLVASKIGFTAFTTLPGFRESIGHKVVKALKRQDYGVTQAAIDCICALMQPMHDDCDLRQEQLNKSSLLSSNKFLENLLDMWINHINHGTGALVVSAMLDLLTFALCVPYSETTDGKHFDNLLEMVAARGRSLFKLFQHPSLAIVKGAGLIMRAIIEEGAPEVAAKMQELALAEGALPRHLLNSLFTIGTDGRLLTHRQLCRHLVGLWVTGHPTAMGLLKRIMPVGLLNYLDSDEKVPDSFLEKERLNNRDNLKIAIDHASKNKKSPQWIAIERQMRVVEKHVDHALQHWGARIGIERKEKIKERPIVLRKRRERIKSEANWNLFYYKFNQDHSLPNLIWNHKTREELRTALENEIRAFGSDKDLAGGTLIAWNHREFEVQYQCLSDEVKIGDYYLRLLLEKDSPDSPIRKSYEFFNDLYHRFILTTKIEMKCLCLQAMTIVYERYYEDIGPFSDTKYIVGMLERCMDRMERDRLVMFINKLILHRRNVKDIMDQNGVRTLVDLLTLAHLHTSRAVVPTQTNVIEAGPQQQLVMEKEWYYNDGDQRKGPISLKDLKELYLTNQITYKTKVWAQGLDGWRMISQVPQLKWTLVAKGTPVINESELATLILNILIKMCEYFPSRDVDDAVIRPLPRMKRLLSDLQCLPHIVQLLLTFDPVLVEKVATLLCEIMRDNADVSKIYLTGIFYFILMYTGSNVLPIARFLQLTHTKQAFRSDDNSSSDIMQRSILGQLLPDAMLRSHTMARYQYIAIPAIRYPQLEKELFCQIFYLRHLCDTVRFPQWPIPEPVHLLKDVLDAWKKEVEKKPPLMTVDEAYKVLQLTSGKQHNEAEVRKSYYKLAQMYHPDKNPNGRDKFEAVNQAYEFLCSRSCWSTDGPNPDNIVLILRTQSILFHRYSDELKPYKYAGYPQLIKTIKLETDDEQLFSKSAPLLAAASELAYHTVHCSALNAEELRREGGLDVLLEAYTRCVSVLNKSSKSTDIAVQVSMHITRCFSVAGSFRGCKDRIIELPQLVKDLCRILYFKHLTKLCSVATECVSSLATDSVLQMQLLQSGALWHLLLFMFNYDYTLEEGGVERNQDENRQEVANNLAKLAVRACARLGGYMTGEDETPVNPVTVAALESLLTPYLARQLAKDKPEEILKILNSNCSNPYLIWDNGTRAELNEYLEAKRQERLNGNDSFEHDFSDFKYSVHVGELIIGEIYNPKSFTINLLDFLSESSKHLASVSNMALVKKDQQKLEYIVISLEALRNVIKNNPGIELQCIGHFRLLFGLLSCNNFKLIQKNALEVISNVTKNQECVDDIAANEVIVHLLLALNTLKEHQLLILETLYALMSSTKIVKDALSKGAVVYVLDLFCNSSNTQIREAAAELLGKMSSDKLAGPKVKLDLSKFLPRLFSEAIRDAPKQCVHMFETKHENPELIWDDNAKARVSRIVGELKDEYYMLQRRNCNALLKLPDTQSNIDIATNEPAVGGVYLRLFIASPAWALRKPKEFLSELMDTTLALMSKEKTDPDMLELTTQALVCLLQAQPCLADQVPSLGHIPRLCRQMALQNNQPSVYKTAILILHQLATSEICISSICQTECISPLKHAMQSRRDMIAVACETLNRLFSTNEDRLIKQALDAELVPYLLNILEGRLDVVENPATTKAQIVKALKAMTRSLLLGEKVNAILEKSSVWAEYKDQRHDLFISNATNSGYLTAGTPVSAGYLTAGPSTTLTTAPPPVDKEDSLINRNDSI</sequence>
<dbReference type="Pfam" id="PF00226">
    <property type="entry name" value="DnaJ"/>
    <property type="match status" value="1"/>
</dbReference>
<dbReference type="SUPFAM" id="SSF48371">
    <property type="entry name" value="ARM repeat"/>
    <property type="match status" value="2"/>
</dbReference>
<dbReference type="InterPro" id="IPR036869">
    <property type="entry name" value="J_dom_sf"/>
</dbReference>
<dbReference type="GO" id="GO:2000641">
    <property type="term" value="P:regulation of early endosome to late endosome transport"/>
    <property type="evidence" value="ECO:0007669"/>
    <property type="project" value="InterPro"/>
</dbReference>
<evidence type="ECO:0000256" key="1">
    <source>
        <dbReference type="SAM" id="MobiDB-lite"/>
    </source>
</evidence>
<dbReference type="SMART" id="SM00271">
    <property type="entry name" value="DnaJ"/>
    <property type="match status" value="1"/>
</dbReference>
<keyword evidence="4" id="KW-1185">Reference proteome</keyword>
<dbReference type="PANTHER" id="PTHR36983">
    <property type="entry name" value="DNAJ HOMOLOG SUBFAMILY C MEMBER 13"/>
    <property type="match status" value="1"/>
</dbReference>
<feature type="domain" description="J" evidence="2">
    <location>
        <begin position="1265"/>
        <end position="1321"/>
    </location>
</feature>
<dbReference type="Gene3D" id="1.10.287.110">
    <property type="entry name" value="DnaJ domain"/>
    <property type="match status" value="1"/>
</dbReference>
<evidence type="ECO:0000313" key="3">
    <source>
        <dbReference type="EMBL" id="OAD56445.1"/>
    </source>
</evidence>
<dbReference type="GO" id="GO:0010008">
    <property type="term" value="C:endosome membrane"/>
    <property type="evidence" value="ECO:0007669"/>
    <property type="project" value="TreeGrafter"/>
</dbReference>
<dbReference type="Gene3D" id="1.25.10.10">
    <property type="entry name" value="Leucine-rich Repeat Variant"/>
    <property type="match status" value="2"/>
</dbReference>
<dbReference type="Pfam" id="PF14237">
    <property type="entry name" value="GYF_2"/>
    <property type="match status" value="1"/>
</dbReference>
<organism evidence="3 4">
    <name type="scientific">Eufriesea mexicana</name>
    <dbReference type="NCBI Taxonomy" id="516756"/>
    <lineage>
        <taxon>Eukaryota</taxon>
        <taxon>Metazoa</taxon>
        <taxon>Ecdysozoa</taxon>
        <taxon>Arthropoda</taxon>
        <taxon>Hexapoda</taxon>
        <taxon>Insecta</taxon>
        <taxon>Pterygota</taxon>
        <taxon>Neoptera</taxon>
        <taxon>Endopterygota</taxon>
        <taxon>Hymenoptera</taxon>
        <taxon>Apocrita</taxon>
        <taxon>Aculeata</taxon>
        <taxon>Apoidea</taxon>
        <taxon>Anthophila</taxon>
        <taxon>Apidae</taxon>
        <taxon>Eufriesea</taxon>
    </lineage>
</organism>
<dbReference type="InterPro" id="IPR011989">
    <property type="entry name" value="ARM-like"/>
</dbReference>
<reference evidence="3 4" key="1">
    <citation type="submission" date="2015-07" db="EMBL/GenBank/DDBJ databases">
        <title>The genome of Eufriesea mexicana.</title>
        <authorList>
            <person name="Pan H."/>
            <person name="Kapheim K."/>
        </authorList>
    </citation>
    <scope>NUCLEOTIDE SEQUENCE [LARGE SCALE GENOMIC DNA]</scope>
    <source>
        <strain evidence="3">0111107269</strain>
        <tissue evidence="3">Whole body</tissue>
    </source>
</reference>
<accession>A0A310SMQ7</accession>
<dbReference type="PROSITE" id="PS50076">
    <property type="entry name" value="DNAJ_2"/>
    <property type="match status" value="1"/>
</dbReference>
<dbReference type="FunFam" id="1.10.287.110:FF:000007">
    <property type="entry name" value="DnaJ (Hsp40) homolog, subfamily C, member 13"/>
    <property type="match status" value="1"/>
</dbReference>
<dbReference type="InterPro" id="IPR016024">
    <property type="entry name" value="ARM-type_fold"/>
</dbReference>
<feature type="non-terminal residue" evidence="3">
    <location>
        <position position="1"/>
    </location>
</feature>
<proteinExistence type="predicted"/>
<dbReference type="InterPro" id="IPR044978">
    <property type="entry name" value="GRV2/DNAJC13"/>
</dbReference>
<dbReference type="InterPro" id="IPR001623">
    <property type="entry name" value="DnaJ_domain"/>
</dbReference>
<feature type="compositionally biased region" description="Basic and acidic residues" evidence="1">
    <location>
        <begin position="2177"/>
        <end position="2190"/>
    </location>
</feature>
<dbReference type="PANTHER" id="PTHR36983:SF2">
    <property type="entry name" value="DNAJ HOMOLOG SUBFAMILY C MEMBER 13"/>
    <property type="match status" value="1"/>
</dbReference>
<feature type="region of interest" description="Disordered" evidence="1">
    <location>
        <begin position="2166"/>
        <end position="2190"/>
    </location>
</feature>
<dbReference type="EMBL" id="KQ761917">
    <property type="protein sequence ID" value="OAD56445.1"/>
    <property type="molecule type" value="Genomic_DNA"/>
</dbReference>
<dbReference type="GO" id="GO:0007032">
    <property type="term" value="P:endosome organization"/>
    <property type="evidence" value="ECO:0007669"/>
    <property type="project" value="InterPro"/>
</dbReference>
<gene>
    <name evidence="3" type="ORF">WN48_03395</name>
</gene>
<evidence type="ECO:0000313" key="4">
    <source>
        <dbReference type="Proteomes" id="UP000250275"/>
    </source>
</evidence>
<dbReference type="InterPro" id="IPR045802">
    <property type="entry name" value="GRV2/DNAJC13_N"/>
</dbReference>
<dbReference type="OrthoDB" id="69656at2759"/>
<name>A0A310SMQ7_9HYME</name>
<protein>
    <submittedName>
        <fullName evidence="3">DnaJ like protein subfamily C member 13</fullName>
    </submittedName>
</protein>
<dbReference type="Proteomes" id="UP000250275">
    <property type="component" value="Unassembled WGS sequence"/>
</dbReference>
<dbReference type="CDD" id="cd06257">
    <property type="entry name" value="DnaJ"/>
    <property type="match status" value="1"/>
</dbReference>
<dbReference type="InterPro" id="IPR025640">
    <property type="entry name" value="GYF_2"/>
</dbReference>
<dbReference type="GO" id="GO:0006898">
    <property type="term" value="P:receptor-mediated endocytosis"/>
    <property type="evidence" value="ECO:0007669"/>
    <property type="project" value="TreeGrafter"/>
</dbReference>